<keyword evidence="2" id="KW-0812">Transmembrane</keyword>
<feature type="region of interest" description="Disordered" evidence="1">
    <location>
        <begin position="250"/>
        <end position="287"/>
    </location>
</feature>
<dbReference type="PANTHER" id="PTHR34385">
    <property type="entry name" value="D-ALANYL-D-ALANINE CARBOXYPEPTIDASE"/>
    <property type="match status" value="1"/>
</dbReference>
<evidence type="ECO:0000256" key="2">
    <source>
        <dbReference type="SAM" id="Phobius"/>
    </source>
</evidence>
<feature type="transmembrane region" description="Helical" evidence="2">
    <location>
        <begin position="39"/>
        <end position="62"/>
    </location>
</feature>
<feature type="region of interest" description="Disordered" evidence="1">
    <location>
        <begin position="1"/>
        <end position="37"/>
    </location>
</feature>
<protein>
    <submittedName>
        <fullName evidence="4">D-alanyl-D-alanine carboxypeptidase family protein</fullName>
    </submittedName>
</protein>
<dbReference type="Gene3D" id="3.30.1380.10">
    <property type="match status" value="1"/>
</dbReference>
<dbReference type="InterPro" id="IPR058193">
    <property type="entry name" value="VanY/YodJ_core_dom"/>
</dbReference>
<dbReference type="InterPro" id="IPR052179">
    <property type="entry name" value="DD-CPase-like"/>
</dbReference>
<gene>
    <name evidence="4" type="ORF">GS601_06680</name>
</gene>
<dbReference type="EMBL" id="WVIE01000006">
    <property type="protein sequence ID" value="NDJ16975.1"/>
    <property type="molecule type" value="Genomic_DNA"/>
</dbReference>
<dbReference type="Pfam" id="PF02557">
    <property type="entry name" value="VanY"/>
    <property type="match status" value="1"/>
</dbReference>
<keyword evidence="4" id="KW-0378">Hydrolase</keyword>
<dbReference type="PANTHER" id="PTHR34385:SF1">
    <property type="entry name" value="PEPTIDOGLYCAN L-ALANYL-D-GLUTAMATE ENDOPEPTIDASE CWLK"/>
    <property type="match status" value="1"/>
</dbReference>
<dbReference type="RefSeq" id="WP_162422498.1">
    <property type="nucleotide sequence ID" value="NZ_WVIE01000006.1"/>
</dbReference>
<evidence type="ECO:0000313" key="4">
    <source>
        <dbReference type="EMBL" id="NDJ16975.1"/>
    </source>
</evidence>
<keyword evidence="4" id="KW-0645">Protease</keyword>
<dbReference type="CDD" id="cd14852">
    <property type="entry name" value="LD-carboxypeptidase"/>
    <property type="match status" value="1"/>
</dbReference>
<feature type="region of interest" description="Disordered" evidence="1">
    <location>
        <begin position="67"/>
        <end position="90"/>
    </location>
</feature>
<dbReference type="GO" id="GO:0004180">
    <property type="term" value="F:carboxypeptidase activity"/>
    <property type="evidence" value="ECO:0007669"/>
    <property type="project" value="UniProtKB-KW"/>
</dbReference>
<evidence type="ECO:0000259" key="3">
    <source>
        <dbReference type="Pfam" id="PF02557"/>
    </source>
</evidence>
<dbReference type="InterPro" id="IPR003709">
    <property type="entry name" value="VanY-like_core_dom"/>
</dbReference>
<dbReference type="InterPro" id="IPR009045">
    <property type="entry name" value="Zn_M74/Hedgehog-like"/>
</dbReference>
<feature type="compositionally biased region" description="Polar residues" evidence="1">
    <location>
        <begin position="261"/>
        <end position="287"/>
    </location>
</feature>
<dbReference type="SUPFAM" id="SSF55166">
    <property type="entry name" value="Hedgehog/DD-peptidase"/>
    <property type="match status" value="1"/>
</dbReference>
<dbReference type="GO" id="GO:0006508">
    <property type="term" value="P:proteolysis"/>
    <property type="evidence" value="ECO:0007669"/>
    <property type="project" value="InterPro"/>
</dbReference>
<proteinExistence type="predicted"/>
<name>A0A8J7Z0Q2_9CYAN</name>
<feature type="domain" description="D-alanyl-D-alanine carboxypeptidase-like core" evidence="3">
    <location>
        <begin position="111"/>
        <end position="241"/>
    </location>
</feature>
<organism evidence="4 5">
    <name type="scientific">Myxacorys almedinensis A</name>
    <dbReference type="NCBI Taxonomy" id="2690445"/>
    <lineage>
        <taxon>Bacteria</taxon>
        <taxon>Bacillati</taxon>
        <taxon>Cyanobacteriota</taxon>
        <taxon>Cyanophyceae</taxon>
        <taxon>Leptolyngbyales</taxon>
        <taxon>Leptolyngbyaceae</taxon>
        <taxon>Myxacorys</taxon>
        <taxon>Myxacorys almedinensis</taxon>
    </lineage>
</organism>
<feature type="region of interest" description="Disordered" evidence="1">
    <location>
        <begin position="168"/>
        <end position="195"/>
    </location>
</feature>
<keyword evidence="5" id="KW-1185">Reference proteome</keyword>
<keyword evidence="4" id="KW-0121">Carboxypeptidase</keyword>
<evidence type="ECO:0000313" key="5">
    <source>
        <dbReference type="Proteomes" id="UP000646053"/>
    </source>
</evidence>
<comment type="caution">
    <text evidence="4">The sequence shown here is derived from an EMBL/GenBank/DDBJ whole genome shotgun (WGS) entry which is preliminary data.</text>
</comment>
<sequence length="287" mass="31037">MNNTGLPGKPPKNSSPSFDDIPVAERETVEAPPKPRRNLVGLIGGVGAIALAVGGFSAYQVYRSSQPPIAASPSAPASPSASPTDGRLLNHYPYEEAPQSELEPIGDDGDMKLRSSAAKAYREMVTAAAAEEVVLVPLSAFRSVAQQEDIYFGVRAERNQSLEQRAEVSAPPGHSEHHTGYAIDIGDGNTPATHLSPTFEETAAYQWLQANAARFSFELSFPKDNQQGVSYEPWHWRFVGDQQSLETFYKTGREQPAANAEQGNESRPPSPTRSASQENLQDASEAR</sequence>
<feature type="compositionally biased region" description="Low complexity" evidence="1">
    <location>
        <begin position="67"/>
        <end position="83"/>
    </location>
</feature>
<dbReference type="AlphaFoldDB" id="A0A8J7Z0Q2"/>
<accession>A0A8J7Z0Q2</accession>
<dbReference type="Proteomes" id="UP000646053">
    <property type="component" value="Unassembled WGS sequence"/>
</dbReference>
<keyword evidence="2" id="KW-1133">Transmembrane helix</keyword>
<keyword evidence="2" id="KW-0472">Membrane</keyword>
<reference evidence="4" key="1">
    <citation type="submission" date="2019-12" db="EMBL/GenBank/DDBJ databases">
        <title>High-Quality draft genome sequences of three cyanobacteria isolated from the limestone walls of the Old Cathedral of Coimbra.</title>
        <authorList>
            <person name="Tiago I."/>
            <person name="Soares F."/>
            <person name="Portugal A."/>
        </authorList>
    </citation>
    <scope>NUCLEOTIDE SEQUENCE</scope>
    <source>
        <strain evidence="4">A</strain>
    </source>
</reference>
<evidence type="ECO:0000256" key="1">
    <source>
        <dbReference type="SAM" id="MobiDB-lite"/>
    </source>
</evidence>